<dbReference type="InterPro" id="IPR048279">
    <property type="entry name" value="MdtK-like"/>
</dbReference>
<evidence type="ECO:0000313" key="11">
    <source>
        <dbReference type="EMBL" id="ACF14049.1"/>
    </source>
</evidence>
<sequence>MKEQEVVTNQILNDNIWQLMVKFSVPGILGMLLIGLNTFVDALYVGQLLGEDALAGISLAFPLTYIITGVSSMLGVGSASVLSRAIGAGDMETQKKIFGNLTMMSLLFAVVLTALGFFFSQELIAFMGGSERVLNIGTDYFKMLMLGSVFNVFAISTSMIIRAEGKIKQAMVYTGASMIFNMILNPIFIVTLGLGVKGAALATVLSTMIYAVLNFRFFTSEKSSIPVDKTHYALAPELIPQILAIGSATFMMQLMTLIQQVLIFKSLSIYGTHSDIAFMGATTRIFMLTVIPVFGMMQALQPIIGINYGFGNIERVKQAAKVFLISGTTFVVLLWLPMQIFSENTLSLLLPDVTFTPNDIKNFRIVMLVMPGLPLIMVGVTMYQAIGNAKMAGILTIMRQIVLFIPAIIFVPTFLGVDGIYLSMTGVDIIIVAAVAIFMLFEFDKFGQKQVQPNAELEPLEEVAEG</sequence>
<dbReference type="STRING" id="517418.Ctha_1591"/>
<keyword evidence="6 10" id="KW-0812">Transmembrane</keyword>
<keyword evidence="4" id="KW-0813">Transport</keyword>
<dbReference type="InterPro" id="IPR051327">
    <property type="entry name" value="MATE_MepA_subfamily"/>
</dbReference>
<evidence type="ECO:0000256" key="3">
    <source>
        <dbReference type="ARBA" id="ARBA00022106"/>
    </source>
</evidence>
<evidence type="ECO:0000256" key="1">
    <source>
        <dbReference type="ARBA" id="ARBA00004651"/>
    </source>
</evidence>
<evidence type="ECO:0000256" key="8">
    <source>
        <dbReference type="ARBA" id="ARBA00023136"/>
    </source>
</evidence>
<dbReference type="HOGENOM" id="CLU_012893_0_0_10"/>
<dbReference type="GO" id="GO:0005886">
    <property type="term" value="C:plasma membrane"/>
    <property type="evidence" value="ECO:0007669"/>
    <property type="project" value="UniProtKB-SubCell"/>
</dbReference>
<evidence type="ECO:0000256" key="6">
    <source>
        <dbReference type="ARBA" id="ARBA00022692"/>
    </source>
</evidence>
<feature type="transmembrane region" description="Helical" evidence="10">
    <location>
        <begin position="28"/>
        <end position="47"/>
    </location>
</feature>
<feature type="transmembrane region" description="Helical" evidence="10">
    <location>
        <begin position="97"/>
        <end position="120"/>
    </location>
</feature>
<evidence type="ECO:0000256" key="5">
    <source>
        <dbReference type="ARBA" id="ARBA00022475"/>
    </source>
</evidence>
<comment type="similarity">
    <text evidence="2">Belongs to the multi antimicrobial extrusion (MATE) (TC 2.A.66.1) family. MepA subfamily.</text>
</comment>
<dbReference type="InterPro" id="IPR002528">
    <property type="entry name" value="MATE_fam"/>
</dbReference>
<dbReference type="GO" id="GO:0046677">
    <property type="term" value="P:response to antibiotic"/>
    <property type="evidence" value="ECO:0007669"/>
    <property type="project" value="UniProtKB-KW"/>
</dbReference>
<dbReference type="GO" id="GO:0015297">
    <property type="term" value="F:antiporter activity"/>
    <property type="evidence" value="ECO:0007669"/>
    <property type="project" value="InterPro"/>
</dbReference>
<dbReference type="PIRSF" id="PIRSF006603">
    <property type="entry name" value="DinF"/>
    <property type="match status" value="1"/>
</dbReference>
<dbReference type="eggNOG" id="COG0534">
    <property type="taxonomic scope" value="Bacteria"/>
</dbReference>
<reference evidence="11 12" key="1">
    <citation type="submission" date="2008-06" db="EMBL/GenBank/DDBJ databases">
        <title>Complete sequence of Chloroherpeton thalassium ATCC 35110.</title>
        <authorList>
            <consortium name="US DOE Joint Genome Institute"/>
            <person name="Lucas S."/>
            <person name="Copeland A."/>
            <person name="Lapidus A."/>
            <person name="Glavina del Rio T."/>
            <person name="Dalin E."/>
            <person name="Tice H."/>
            <person name="Bruce D."/>
            <person name="Goodwin L."/>
            <person name="Pitluck S."/>
            <person name="Schmutz J."/>
            <person name="Larimer F."/>
            <person name="Land M."/>
            <person name="Hauser L."/>
            <person name="Kyrpides N."/>
            <person name="Mikhailova N."/>
            <person name="Liu Z."/>
            <person name="Li T."/>
            <person name="Zhao F."/>
            <person name="Overmann J."/>
            <person name="Bryant D.A."/>
            <person name="Richardson P."/>
        </authorList>
    </citation>
    <scope>NUCLEOTIDE SEQUENCE [LARGE SCALE GENOMIC DNA]</scope>
    <source>
        <strain evidence="12">ATCC 35110 / GB-78</strain>
    </source>
</reference>
<name>B3QSK2_CHLT3</name>
<dbReference type="EMBL" id="CP001100">
    <property type="protein sequence ID" value="ACF14049.1"/>
    <property type="molecule type" value="Genomic_DNA"/>
</dbReference>
<dbReference type="PANTHER" id="PTHR43823:SF3">
    <property type="entry name" value="MULTIDRUG EXPORT PROTEIN MEPA"/>
    <property type="match status" value="1"/>
</dbReference>
<dbReference type="Pfam" id="PF01554">
    <property type="entry name" value="MatE"/>
    <property type="match status" value="2"/>
</dbReference>
<gene>
    <name evidence="11" type="ordered locus">Ctha_1591</name>
</gene>
<keyword evidence="9" id="KW-0046">Antibiotic resistance</keyword>
<feature type="transmembrane region" description="Helical" evidence="10">
    <location>
        <begin position="238"/>
        <end position="264"/>
    </location>
</feature>
<dbReference type="PANTHER" id="PTHR43823">
    <property type="entry name" value="SPORULATION PROTEIN YKVU"/>
    <property type="match status" value="1"/>
</dbReference>
<protein>
    <recommendedName>
        <fullName evidence="3">Multidrug export protein MepA</fullName>
    </recommendedName>
</protein>
<keyword evidence="5" id="KW-1003">Cell membrane</keyword>
<keyword evidence="7 10" id="KW-1133">Transmembrane helix</keyword>
<dbReference type="RefSeq" id="WP_012500133.1">
    <property type="nucleotide sequence ID" value="NC_011026.1"/>
</dbReference>
<evidence type="ECO:0000313" key="12">
    <source>
        <dbReference type="Proteomes" id="UP000001208"/>
    </source>
</evidence>
<feature type="transmembrane region" description="Helical" evidence="10">
    <location>
        <begin position="420"/>
        <end position="441"/>
    </location>
</feature>
<dbReference type="GO" id="GO:0042910">
    <property type="term" value="F:xenobiotic transmembrane transporter activity"/>
    <property type="evidence" value="ECO:0007669"/>
    <property type="project" value="InterPro"/>
</dbReference>
<feature type="transmembrane region" description="Helical" evidence="10">
    <location>
        <begin position="362"/>
        <end position="380"/>
    </location>
</feature>
<dbReference type="OrthoDB" id="9811110at2"/>
<evidence type="ECO:0000256" key="2">
    <source>
        <dbReference type="ARBA" id="ARBA00008417"/>
    </source>
</evidence>
<dbReference type="KEGG" id="cts:Ctha_1591"/>
<feature type="transmembrane region" description="Helical" evidence="10">
    <location>
        <begin position="392"/>
        <end position="414"/>
    </location>
</feature>
<evidence type="ECO:0000256" key="9">
    <source>
        <dbReference type="ARBA" id="ARBA00023251"/>
    </source>
</evidence>
<keyword evidence="12" id="KW-1185">Reference proteome</keyword>
<keyword evidence="8 10" id="KW-0472">Membrane</keyword>
<evidence type="ECO:0000256" key="7">
    <source>
        <dbReference type="ARBA" id="ARBA00022989"/>
    </source>
</evidence>
<feature type="transmembrane region" description="Helical" evidence="10">
    <location>
        <begin position="322"/>
        <end position="342"/>
    </location>
</feature>
<feature type="transmembrane region" description="Helical" evidence="10">
    <location>
        <begin position="173"/>
        <end position="194"/>
    </location>
</feature>
<dbReference type="Proteomes" id="UP000001208">
    <property type="component" value="Chromosome"/>
</dbReference>
<comment type="subcellular location">
    <subcellularLocation>
        <location evidence="1">Cell membrane</location>
        <topology evidence="1">Multi-pass membrane protein</topology>
    </subcellularLocation>
</comment>
<feature type="transmembrane region" description="Helical" evidence="10">
    <location>
        <begin position="140"/>
        <end position="161"/>
    </location>
</feature>
<feature type="transmembrane region" description="Helical" evidence="10">
    <location>
        <begin position="53"/>
        <end position="76"/>
    </location>
</feature>
<organism evidence="11 12">
    <name type="scientific">Chloroherpeton thalassium (strain ATCC 35110 / GB-78)</name>
    <dbReference type="NCBI Taxonomy" id="517418"/>
    <lineage>
        <taxon>Bacteria</taxon>
        <taxon>Pseudomonadati</taxon>
        <taxon>Chlorobiota</taxon>
        <taxon>Chlorobiia</taxon>
        <taxon>Chlorobiales</taxon>
        <taxon>Chloroherpetonaceae</taxon>
        <taxon>Chloroherpeton</taxon>
    </lineage>
</organism>
<proteinExistence type="inferred from homology"/>
<feature type="transmembrane region" description="Helical" evidence="10">
    <location>
        <begin position="200"/>
        <end position="218"/>
    </location>
</feature>
<feature type="transmembrane region" description="Helical" evidence="10">
    <location>
        <begin position="284"/>
        <end position="310"/>
    </location>
</feature>
<evidence type="ECO:0000256" key="10">
    <source>
        <dbReference type="SAM" id="Phobius"/>
    </source>
</evidence>
<evidence type="ECO:0000256" key="4">
    <source>
        <dbReference type="ARBA" id="ARBA00022448"/>
    </source>
</evidence>
<dbReference type="CDD" id="cd13143">
    <property type="entry name" value="MATE_MepA_like"/>
    <property type="match status" value="1"/>
</dbReference>
<dbReference type="InterPro" id="IPR045070">
    <property type="entry name" value="MATE_MepA-like"/>
</dbReference>
<accession>B3QSK2</accession>
<dbReference type="AlphaFoldDB" id="B3QSK2"/>